<dbReference type="EMBL" id="MOPA01000006">
    <property type="protein sequence ID" value="KAK1538270.1"/>
    <property type="molecule type" value="Genomic_DNA"/>
</dbReference>
<feature type="compositionally biased region" description="Low complexity" evidence="1">
    <location>
        <begin position="32"/>
        <end position="49"/>
    </location>
</feature>
<dbReference type="RefSeq" id="XP_060349021.1">
    <property type="nucleotide sequence ID" value="XM_060492651.1"/>
</dbReference>
<feature type="region of interest" description="Disordered" evidence="1">
    <location>
        <begin position="1"/>
        <end position="78"/>
    </location>
</feature>
<feature type="compositionally biased region" description="Low complexity" evidence="1">
    <location>
        <begin position="59"/>
        <end position="72"/>
    </location>
</feature>
<feature type="non-terminal residue" evidence="2">
    <location>
        <position position="1"/>
    </location>
</feature>
<feature type="compositionally biased region" description="Polar residues" evidence="1">
    <location>
        <begin position="13"/>
        <end position="22"/>
    </location>
</feature>
<dbReference type="GeneID" id="85376550"/>
<sequence length="124" mass="12821">GNSTHGGPVGRQTGRTQASQSGLDAGGESPRRTYAARQAQRQSQNQYLAVVHHPDFNLSPISPAPQSSSQTPYVGGQGASRGGLTLSLYCVVSSLSRAGLELGLERPPSSVSCGPLVSHTGTDY</sequence>
<comment type="caution">
    <text evidence="2">The sequence shown here is derived from an EMBL/GenBank/DDBJ whole genome shotgun (WGS) entry which is preliminary data.</text>
</comment>
<reference evidence="2 3" key="1">
    <citation type="submission" date="2016-10" db="EMBL/GenBank/DDBJ databases">
        <title>The genome sequence of Colletotrichum fioriniae PJ7.</title>
        <authorList>
            <person name="Baroncelli R."/>
        </authorList>
    </citation>
    <scope>NUCLEOTIDE SEQUENCE [LARGE SCALE GENOMIC DNA]</scope>
    <source>
        <strain evidence="2 3">IMI 384185</strain>
    </source>
</reference>
<gene>
    <name evidence="2" type="ORF">CPAR01_08383</name>
</gene>
<dbReference type="Proteomes" id="UP001241169">
    <property type="component" value="Unassembled WGS sequence"/>
</dbReference>
<evidence type="ECO:0000313" key="2">
    <source>
        <dbReference type="EMBL" id="KAK1538270.1"/>
    </source>
</evidence>
<name>A0ABQ9SK56_9PEZI</name>
<organism evidence="2 3">
    <name type="scientific">Colletotrichum paranaense</name>
    <dbReference type="NCBI Taxonomy" id="1914294"/>
    <lineage>
        <taxon>Eukaryota</taxon>
        <taxon>Fungi</taxon>
        <taxon>Dikarya</taxon>
        <taxon>Ascomycota</taxon>
        <taxon>Pezizomycotina</taxon>
        <taxon>Sordariomycetes</taxon>
        <taxon>Hypocreomycetidae</taxon>
        <taxon>Glomerellales</taxon>
        <taxon>Glomerellaceae</taxon>
        <taxon>Colletotrichum</taxon>
        <taxon>Colletotrichum acutatum species complex</taxon>
    </lineage>
</organism>
<evidence type="ECO:0000256" key="1">
    <source>
        <dbReference type="SAM" id="MobiDB-lite"/>
    </source>
</evidence>
<accession>A0ABQ9SK56</accession>
<keyword evidence="3" id="KW-1185">Reference proteome</keyword>
<feature type="region of interest" description="Disordered" evidence="1">
    <location>
        <begin position="105"/>
        <end position="124"/>
    </location>
</feature>
<proteinExistence type="predicted"/>
<protein>
    <submittedName>
        <fullName evidence="2">Uncharacterized protein</fullName>
    </submittedName>
</protein>
<evidence type="ECO:0000313" key="3">
    <source>
        <dbReference type="Proteomes" id="UP001241169"/>
    </source>
</evidence>